<evidence type="ECO:0008006" key="2">
    <source>
        <dbReference type="Google" id="ProtNLM"/>
    </source>
</evidence>
<dbReference type="AlphaFoldDB" id="A0A452V2S2"/>
<dbReference type="Gene3D" id="3.30.450.60">
    <property type="match status" value="1"/>
</dbReference>
<evidence type="ECO:0000313" key="1">
    <source>
        <dbReference type="Ensembl" id="ENSUMAP00000027741"/>
    </source>
</evidence>
<protein>
    <recommendedName>
        <fullName evidence="2">AP complex mu/sigma subunit domain-containing protein</fullName>
    </recommendedName>
</protein>
<dbReference type="OMA" id="WLSAYYL"/>
<proteinExistence type="predicted"/>
<reference evidence="1" key="1">
    <citation type="submission" date="2019-03" db="UniProtKB">
        <authorList>
            <consortium name="Ensembl"/>
        </authorList>
    </citation>
    <scope>IDENTIFICATION</scope>
</reference>
<dbReference type="GeneTree" id="ENSGT00990000205953"/>
<accession>A0A452V2S2</accession>
<dbReference type="Ensembl" id="ENSUMAT00000032810.1">
    <property type="protein sequence ID" value="ENSUMAP00000027741.1"/>
    <property type="gene ID" value="ENSUMAG00000020136.1"/>
</dbReference>
<organism evidence="1">
    <name type="scientific">Ursus maritimus</name>
    <name type="common">Polar bear</name>
    <name type="synonym">Thalarctos maritimus</name>
    <dbReference type="NCBI Taxonomy" id="29073"/>
    <lineage>
        <taxon>Eukaryota</taxon>
        <taxon>Metazoa</taxon>
        <taxon>Chordata</taxon>
        <taxon>Craniata</taxon>
        <taxon>Vertebrata</taxon>
        <taxon>Euteleostomi</taxon>
        <taxon>Mammalia</taxon>
        <taxon>Eutheria</taxon>
        <taxon>Laurasiatheria</taxon>
        <taxon>Carnivora</taxon>
        <taxon>Caniformia</taxon>
        <taxon>Ursidae</taxon>
        <taxon>Ursus</taxon>
    </lineage>
</organism>
<sequence>MANKMVTLIFNNLGKQWLSAYYLPDREDPQQQTIRETFHLVPKKDENVCKPPRRRAINLRI</sequence>
<name>A0A452V2S2_URSMA</name>